<comment type="caution">
    <text evidence="2">The sequence shown here is derived from an EMBL/GenBank/DDBJ whole genome shotgun (WGS) entry which is preliminary data.</text>
</comment>
<dbReference type="Gene3D" id="3.30.530.20">
    <property type="match status" value="1"/>
</dbReference>
<evidence type="ECO:0000259" key="1">
    <source>
        <dbReference type="Pfam" id="PF19569"/>
    </source>
</evidence>
<evidence type="ECO:0000313" key="2">
    <source>
        <dbReference type="EMBL" id="GAA4455982.1"/>
    </source>
</evidence>
<dbReference type="Pfam" id="PF19569">
    <property type="entry name" value="START_2"/>
    <property type="match status" value="1"/>
</dbReference>
<dbReference type="EMBL" id="BAABEZ010000022">
    <property type="protein sequence ID" value="GAA4455982.1"/>
    <property type="molecule type" value="Genomic_DNA"/>
</dbReference>
<organism evidence="2 3">
    <name type="scientific">Rurimicrobium arvi</name>
    <dbReference type="NCBI Taxonomy" id="2049916"/>
    <lineage>
        <taxon>Bacteria</taxon>
        <taxon>Pseudomonadati</taxon>
        <taxon>Bacteroidota</taxon>
        <taxon>Chitinophagia</taxon>
        <taxon>Chitinophagales</taxon>
        <taxon>Chitinophagaceae</taxon>
        <taxon>Rurimicrobium</taxon>
    </lineage>
</organism>
<accession>A0ABP8MWH0</accession>
<feature type="domain" description="START-like" evidence="1">
    <location>
        <begin position="4"/>
        <end position="126"/>
    </location>
</feature>
<dbReference type="SUPFAM" id="SSF55961">
    <property type="entry name" value="Bet v1-like"/>
    <property type="match status" value="1"/>
</dbReference>
<reference evidence="3" key="1">
    <citation type="journal article" date="2019" name="Int. J. Syst. Evol. Microbiol.">
        <title>The Global Catalogue of Microorganisms (GCM) 10K type strain sequencing project: providing services to taxonomists for standard genome sequencing and annotation.</title>
        <authorList>
            <consortium name="The Broad Institute Genomics Platform"/>
            <consortium name="The Broad Institute Genome Sequencing Center for Infectious Disease"/>
            <person name="Wu L."/>
            <person name="Ma J."/>
        </authorList>
    </citation>
    <scope>NUCLEOTIDE SEQUENCE [LARGE SCALE GENOMIC DNA]</scope>
    <source>
        <strain evidence="3">JCM 31921</strain>
    </source>
</reference>
<proteinExistence type="predicted"/>
<dbReference type="RefSeq" id="WP_344826441.1">
    <property type="nucleotide sequence ID" value="NZ_BAABEZ010000022.1"/>
</dbReference>
<dbReference type="InterPro" id="IPR023393">
    <property type="entry name" value="START-like_dom_sf"/>
</dbReference>
<name>A0ABP8MWH0_9BACT</name>
<sequence>MKQSKIMYTLEFPIRCSPQILFEFIATPVGLQEWFADEVNQRENQYSFSWNGAVDYAELLEEFENEYVRFRWEYYGPNEFFEFRIEQSPVTNETILKITDFADKNELKDVERLWTQQVGELKHRIGS</sequence>
<evidence type="ECO:0000313" key="3">
    <source>
        <dbReference type="Proteomes" id="UP001501410"/>
    </source>
</evidence>
<keyword evidence="3" id="KW-1185">Reference proteome</keyword>
<dbReference type="Proteomes" id="UP001501410">
    <property type="component" value="Unassembled WGS sequence"/>
</dbReference>
<gene>
    <name evidence="2" type="ORF">GCM10023092_20580</name>
</gene>
<protein>
    <submittedName>
        <fullName evidence="2">START-like domain-containing protein</fullName>
    </submittedName>
</protein>
<dbReference type="InterPro" id="IPR045736">
    <property type="entry name" value="START_2"/>
</dbReference>